<protein>
    <submittedName>
        <fullName evidence="1">Uncharacterized protein</fullName>
    </submittedName>
</protein>
<proteinExistence type="predicted"/>
<name>A0ACC2LXG5_PERAE</name>
<gene>
    <name evidence="1" type="ORF">MRB53_011991</name>
</gene>
<reference evidence="1 2" key="1">
    <citation type="journal article" date="2022" name="Hortic Res">
        <title>A haplotype resolved chromosomal level avocado genome allows analysis of novel avocado genes.</title>
        <authorList>
            <person name="Nath O."/>
            <person name="Fletcher S.J."/>
            <person name="Hayward A."/>
            <person name="Shaw L.M."/>
            <person name="Masouleh A.K."/>
            <person name="Furtado A."/>
            <person name="Henry R.J."/>
            <person name="Mitter N."/>
        </authorList>
    </citation>
    <scope>NUCLEOTIDE SEQUENCE [LARGE SCALE GENOMIC DNA]</scope>
    <source>
        <strain evidence="2">cv. Hass</strain>
    </source>
</reference>
<evidence type="ECO:0000313" key="1">
    <source>
        <dbReference type="EMBL" id="KAJ8637724.1"/>
    </source>
</evidence>
<accession>A0ACC2LXG5</accession>
<organism evidence="1 2">
    <name type="scientific">Persea americana</name>
    <name type="common">Avocado</name>
    <dbReference type="NCBI Taxonomy" id="3435"/>
    <lineage>
        <taxon>Eukaryota</taxon>
        <taxon>Viridiplantae</taxon>
        <taxon>Streptophyta</taxon>
        <taxon>Embryophyta</taxon>
        <taxon>Tracheophyta</taxon>
        <taxon>Spermatophyta</taxon>
        <taxon>Magnoliopsida</taxon>
        <taxon>Magnoliidae</taxon>
        <taxon>Laurales</taxon>
        <taxon>Lauraceae</taxon>
        <taxon>Persea</taxon>
    </lineage>
</organism>
<keyword evidence="2" id="KW-1185">Reference proteome</keyword>
<dbReference type="Proteomes" id="UP001234297">
    <property type="component" value="Chromosome 3"/>
</dbReference>
<dbReference type="EMBL" id="CM056811">
    <property type="protein sequence ID" value="KAJ8637724.1"/>
    <property type="molecule type" value="Genomic_DNA"/>
</dbReference>
<comment type="caution">
    <text evidence="1">The sequence shown here is derived from an EMBL/GenBank/DDBJ whole genome shotgun (WGS) entry which is preliminary data.</text>
</comment>
<evidence type="ECO:0000313" key="2">
    <source>
        <dbReference type="Proteomes" id="UP001234297"/>
    </source>
</evidence>
<sequence length="682" mass="73501">MAREGEEADYESDPEEAMLPLTMRRREASDDEEGDVERREKKPAAGVGTGSDVESDGQGGAEAYDDEESEIDEEVEEEEEDGDDGLEEVEFEERRSGGRVDVGEGEVAAVAAADSGVEGRRSVGESGAGSHGSDQGGEEEKKENEPFAVPTAGAFYMHDDRFQENGSGRHRRTSAGRKLWESKDNRAWVHDRFEEMNLQDNRYDKERRNGKGHIRGRGRYRGTDRYVRGNGSRAFDDGNNQNRNYKGVRGRGPQRYEPPAKNKEMPAVQDKRSGKSIDRVLNANLGREREPSHSSNAQPDLIQPRKHFFASSLNSASPPFYPSGSSKQDMPISQKRDALTGSINRNLQSSLLSEEKSSTSHSTSLMRGKTISQLNAPERSFMDDSVHPISGKQLNNLQSQSSGSSISLNTRQTTAQLRSQERGPAIGGQLNYQQSASHFLDLFNRGSAQTQVAVVQQRSVQSPVQPASRVSPQQLGQRPGSGTYGSLNQASSADSSEAGDVESPPGSSKSNTALAGRAKDSIHGSGKSSILYGGSQVIGATGPMGLAHGDKKFSATPALLPVMQFGGQHHGGLGVPAVGMALPGYVAQPQLGFGNSEMTWVPVLAGAAGALGSSYCSPYIAVDGGYYARSSGQASSTSGLKETGPNKSINQMKARQTPELVSDEFGQRQNKPRRYSEMNFGQ</sequence>